<sequence>MSGLSATYVLDPDQSEPVKFNYQTDKYHVCPDCARAHELRTCNGEITITFEFCENHLDAPKNPCFDQVLLDEIREDIHTLYPFDSSLDTTSAECKPILLYADYSYVSKWDKTKPAEPVIFYAHTKGCSRSESPEVLIISANAIALMDDIATKRLHNIITILDANIQTSEHPKLLGERTRLESCLSACKTAKGMYMKRCNGEYRNSLDDEIIPDPTEPNGYRPSDMGYAMLDMEGPCEKKRWTYGDNGWPNPIPTTFTYKKLKIELGKVAEGKATEHDFLVTVWYSTRSGKRSEAWLKERLELQRKSKSRG</sequence>
<name>A0AAV9NK01_9EURO</name>
<dbReference type="AlphaFoldDB" id="A0AAV9NK01"/>
<dbReference type="RefSeq" id="XP_064708681.1">
    <property type="nucleotide sequence ID" value="XM_064855092.1"/>
</dbReference>
<evidence type="ECO:0000313" key="1">
    <source>
        <dbReference type="EMBL" id="KAK5057563.1"/>
    </source>
</evidence>
<gene>
    <name evidence="1" type="ORF">LTR84_011563</name>
</gene>
<accession>A0AAV9NK01</accession>
<keyword evidence="2" id="KW-1185">Reference proteome</keyword>
<dbReference type="EMBL" id="JAVRRD010000006">
    <property type="protein sequence ID" value="KAK5057563.1"/>
    <property type="molecule type" value="Genomic_DNA"/>
</dbReference>
<dbReference type="GeneID" id="89979713"/>
<dbReference type="Proteomes" id="UP001358417">
    <property type="component" value="Unassembled WGS sequence"/>
</dbReference>
<proteinExistence type="predicted"/>
<evidence type="ECO:0000313" key="2">
    <source>
        <dbReference type="Proteomes" id="UP001358417"/>
    </source>
</evidence>
<reference evidence="1 2" key="1">
    <citation type="submission" date="2023-08" db="EMBL/GenBank/DDBJ databases">
        <title>Black Yeasts Isolated from many extreme environments.</title>
        <authorList>
            <person name="Coleine C."/>
            <person name="Stajich J.E."/>
            <person name="Selbmann L."/>
        </authorList>
    </citation>
    <scope>NUCLEOTIDE SEQUENCE [LARGE SCALE GENOMIC DNA]</scope>
    <source>
        <strain evidence="1 2">CCFEE 5792</strain>
    </source>
</reference>
<organism evidence="1 2">
    <name type="scientific">Exophiala bonariae</name>
    <dbReference type="NCBI Taxonomy" id="1690606"/>
    <lineage>
        <taxon>Eukaryota</taxon>
        <taxon>Fungi</taxon>
        <taxon>Dikarya</taxon>
        <taxon>Ascomycota</taxon>
        <taxon>Pezizomycotina</taxon>
        <taxon>Eurotiomycetes</taxon>
        <taxon>Chaetothyriomycetidae</taxon>
        <taxon>Chaetothyriales</taxon>
        <taxon>Herpotrichiellaceae</taxon>
        <taxon>Exophiala</taxon>
    </lineage>
</organism>
<protein>
    <submittedName>
        <fullName evidence="1">Uncharacterized protein</fullName>
    </submittedName>
</protein>
<comment type="caution">
    <text evidence="1">The sequence shown here is derived from an EMBL/GenBank/DDBJ whole genome shotgun (WGS) entry which is preliminary data.</text>
</comment>